<gene>
    <name evidence="2" type="ORF">FB45DRAFT_937911</name>
</gene>
<dbReference type="AlphaFoldDB" id="A0AAD7FDN9"/>
<name>A0AAD7FDN9_9AGAR</name>
<organism evidence="2 3">
    <name type="scientific">Roridomyces roridus</name>
    <dbReference type="NCBI Taxonomy" id="1738132"/>
    <lineage>
        <taxon>Eukaryota</taxon>
        <taxon>Fungi</taxon>
        <taxon>Dikarya</taxon>
        <taxon>Basidiomycota</taxon>
        <taxon>Agaricomycotina</taxon>
        <taxon>Agaricomycetes</taxon>
        <taxon>Agaricomycetidae</taxon>
        <taxon>Agaricales</taxon>
        <taxon>Marasmiineae</taxon>
        <taxon>Mycenaceae</taxon>
        <taxon>Roridomyces</taxon>
    </lineage>
</organism>
<evidence type="ECO:0000313" key="3">
    <source>
        <dbReference type="Proteomes" id="UP001221142"/>
    </source>
</evidence>
<dbReference type="EMBL" id="JARKIF010000027">
    <property type="protein sequence ID" value="KAJ7614086.1"/>
    <property type="molecule type" value="Genomic_DNA"/>
</dbReference>
<accession>A0AAD7FDN9</accession>
<feature type="domain" description="Large ribosomal subunit protein uL4 C-terminal" evidence="1">
    <location>
        <begin position="24"/>
        <end position="60"/>
    </location>
</feature>
<keyword evidence="3" id="KW-1185">Reference proteome</keyword>
<sequence length="77" mass="8599">MASHPTLNVRGASRVASRPISVVSTQKKNPLVNKAALFHLNPYAKTLRRQEFLKQERIKKEKQGQAGEAFLANLFAP</sequence>
<proteinExistence type="predicted"/>
<evidence type="ECO:0000259" key="1">
    <source>
        <dbReference type="Pfam" id="PF14374"/>
    </source>
</evidence>
<reference evidence="2" key="1">
    <citation type="submission" date="2023-03" db="EMBL/GenBank/DDBJ databases">
        <title>Massive genome expansion in bonnet fungi (Mycena s.s.) driven by repeated elements and novel gene families across ecological guilds.</title>
        <authorList>
            <consortium name="Lawrence Berkeley National Laboratory"/>
            <person name="Harder C.B."/>
            <person name="Miyauchi S."/>
            <person name="Viragh M."/>
            <person name="Kuo A."/>
            <person name="Thoen E."/>
            <person name="Andreopoulos B."/>
            <person name="Lu D."/>
            <person name="Skrede I."/>
            <person name="Drula E."/>
            <person name="Henrissat B."/>
            <person name="Morin E."/>
            <person name="Kohler A."/>
            <person name="Barry K."/>
            <person name="LaButti K."/>
            <person name="Morin E."/>
            <person name="Salamov A."/>
            <person name="Lipzen A."/>
            <person name="Mereny Z."/>
            <person name="Hegedus B."/>
            <person name="Baldrian P."/>
            <person name="Stursova M."/>
            <person name="Weitz H."/>
            <person name="Taylor A."/>
            <person name="Grigoriev I.V."/>
            <person name="Nagy L.G."/>
            <person name="Martin F."/>
            <person name="Kauserud H."/>
        </authorList>
    </citation>
    <scope>NUCLEOTIDE SEQUENCE</scope>
    <source>
        <strain evidence="2">9284</strain>
    </source>
</reference>
<comment type="caution">
    <text evidence="2">The sequence shown here is derived from an EMBL/GenBank/DDBJ whole genome shotgun (WGS) entry which is preliminary data.</text>
</comment>
<dbReference type="Pfam" id="PF14374">
    <property type="entry name" value="Ribos_L4_asso_C"/>
    <property type="match status" value="1"/>
</dbReference>
<dbReference type="InterPro" id="IPR025755">
    <property type="entry name" value="Ribos_uL4_C_dom"/>
</dbReference>
<protein>
    <recommendedName>
        <fullName evidence="1">Large ribosomal subunit protein uL4 C-terminal domain-containing protein</fullName>
    </recommendedName>
</protein>
<evidence type="ECO:0000313" key="2">
    <source>
        <dbReference type="EMBL" id="KAJ7614086.1"/>
    </source>
</evidence>
<dbReference type="Proteomes" id="UP001221142">
    <property type="component" value="Unassembled WGS sequence"/>
</dbReference>